<keyword evidence="1" id="KW-0328">Glycosyltransferase</keyword>
<evidence type="ECO:0000256" key="2">
    <source>
        <dbReference type="ARBA" id="ARBA00022679"/>
    </source>
</evidence>
<proteinExistence type="predicted"/>
<gene>
    <name evidence="3" type="ORF">FHI69_27075</name>
</gene>
<evidence type="ECO:0000256" key="1">
    <source>
        <dbReference type="ARBA" id="ARBA00022676"/>
    </source>
</evidence>
<dbReference type="PANTHER" id="PTHR30160">
    <property type="entry name" value="TETRAACYLDISACCHARIDE 4'-KINASE-RELATED"/>
    <property type="match status" value="1"/>
</dbReference>
<dbReference type="GO" id="GO:0008713">
    <property type="term" value="F:ADP-heptose-lipopolysaccharide heptosyltransferase activity"/>
    <property type="evidence" value="ECO:0007669"/>
    <property type="project" value="TreeGrafter"/>
</dbReference>
<dbReference type="AlphaFoldDB" id="A0A5C4NI41"/>
<reference evidence="3 4" key="1">
    <citation type="submission" date="2019-06" db="EMBL/GenBank/DDBJ databases">
        <title>Genome sequence of Janthinobacterium lividum UCD_MED1.</title>
        <authorList>
            <person name="De Leon M.E."/>
            <person name="Jospin G."/>
        </authorList>
    </citation>
    <scope>NUCLEOTIDE SEQUENCE [LARGE SCALE GENOMIC DNA]</scope>
    <source>
        <strain evidence="3 4">UCD_MED1</strain>
    </source>
</reference>
<dbReference type="SUPFAM" id="SSF53756">
    <property type="entry name" value="UDP-Glycosyltransferase/glycogen phosphorylase"/>
    <property type="match status" value="1"/>
</dbReference>
<dbReference type="InterPro" id="IPR002201">
    <property type="entry name" value="Glyco_trans_9"/>
</dbReference>
<dbReference type="GO" id="GO:0005829">
    <property type="term" value="C:cytosol"/>
    <property type="evidence" value="ECO:0007669"/>
    <property type="project" value="TreeGrafter"/>
</dbReference>
<dbReference type="InterPro" id="IPR051199">
    <property type="entry name" value="LPS_LOS_Heptosyltrfase"/>
</dbReference>
<organism evidence="3 4">
    <name type="scientific">Janthinobacterium lividum</name>
    <dbReference type="NCBI Taxonomy" id="29581"/>
    <lineage>
        <taxon>Bacteria</taxon>
        <taxon>Pseudomonadati</taxon>
        <taxon>Pseudomonadota</taxon>
        <taxon>Betaproteobacteria</taxon>
        <taxon>Burkholderiales</taxon>
        <taxon>Oxalobacteraceae</taxon>
        <taxon>Janthinobacterium</taxon>
    </lineage>
</organism>
<protein>
    <submittedName>
        <fullName evidence="3">Glycosyltransferase family 9 protein</fullName>
    </submittedName>
</protein>
<keyword evidence="2 3" id="KW-0808">Transferase</keyword>
<name>A0A5C4NI41_9BURK</name>
<dbReference type="Proteomes" id="UP000305681">
    <property type="component" value="Unassembled WGS sequence"/>
</dbReference>
<dbReference type="CDD" id="cd03789">
    <property type="entry name" value="GT9_LPS_heptosyltransferase"/>
    <property type="match status" value="1"/>
</dbReference>
<comment type="caution">
    <text evidence="3">The sequence shown here is derived from an EMBL/GenBank/DDBJ whole genome shotgun (WGS) entry which is preliminary data.</text>
</comment>
<evidence type="ECO:0000313" key="3">
    <source>
        <dbReference type="EMBL" id="TNC72089.1"/>
    </source>
</evidence>
<evidence type="ECO:0000313" key="4">
    <source>
        <dbReference type="Proteomes" id="UP000305681"/>
    </source>
</evidence>
<dbReference type="Pfam" id="PF01075">
    <property type="entry name" value="Glyco_transf_9"/>
    <property type="match status" value="1"/>
</dbReference>
<dbReference type="PANTHER" id="PTHR30160:SF15">
    <property type="entry name" value="GLYCOSYLTRANSFERASE HI_0523-RELATED"/>
    <property type="match status" value="1"/>
</dbReference>
<accession>A0A5C4NI41</accession>
<dbReference type="EMBL" id="VDGE01000018">
    <property type="protein sequence ID" value="TNC72089.1"/>
    <property type="molecule type" value="Genomic_DNA"/>
</dbReference>
<sequence>MNRCWQSARHWSASAARESSPCWAWNNRFLRVRRPGARGNNGACPYLPMTEPIRKMLLSLADSPIRRRIPSSTSGVPLIKTAARLISYALLGKSGKQPLDIAKVRKVLILRNDKIGDMIVTSALLRELKKNYPHWQIDVAASSANRDVIADNPHVNEILIWDKQPLLRDLRTTIADLRRRRYDVIFNPYNRFSIPLLLRIKWLGARYLTGFAIPKYGTSTAKLGMFDHTVQCDRSRHILHSFFATFEEFGLRDIDMRYELFGVDAHAARVDAACDSLLRTHEGLFCLNFQGSNAQRTVSVADAQRCCAALAARYPHHALLVIAAPGTEARAAEIVRGAGHANVMSAPPTGHILELAALIRRCELVLSPDTSVIHIASAYDKKIVGYYIRTDNYRWFYPASRHYRVILAPGLTLATVSDVDTLAAVEQLMEGAGPAQETVQAAG</sequence>
<dbReference type="GO" id="GO:0009244">
    <property type="term" value="P:lipopolysaccharide core region biosynthetic process"/>
    <property type="evidence" value="ECO:0007669"/>
    <property type="project" value="TreeGrafter"/>
</dbReference>
<dbReference type="Gene3D" id="3.40.50.2000">
    <property type="entry name" value="Glycogen Phosphorylase B"/>
    <property type="match status" value="2"/>
</dbReference>